<dbReference type="PANTHER" id="PTHR47959">
    <property type="entry name" value="ATP-DEPENDENT RNA HELICASE RHLE-RELATED"/>
    <property type="match status" value="1"/>
</dbReference>
<dbReference type="AlphaFoldDB" id="A0A3M7QMP0"/>
<evidence type="ECO:0000313" key="7">
    <source>
        <dbReference type="Proteomes" id="UP000276133"/>
    </source>
</evidence>
<evidence type="ECO:0000256" key="3">
    <source>
        <dbReference type="ARBA" id="ARBA00022806"/>
    </source>
</evidence>
<keyword evidence="2" id="KW-0378">Hydrolase</keyword>
<proteinExistence type="predicted"/>
<dbReference type="CDD" id="cd18787">
    <property type="entry name" value="SF2_C_DEAD"/>
    <property type="match status" value="1"/>
</dbReference>
<dbReference type="OrthoDB" id="6764096at2759"/>
<dbReference type="GO" id="GO:0016787">
    <property type="term" value="F:hydrolase activity"/>
    <property type="evidence" value="ECO:0007669"/>
    <property type="project" value="UniProtKB-KW"/>
</dbReference>
<protein>
    <submittedName>
        <fullName evidence="6">DEAD-box ATP-dependent RNA helicase 53-like</fullName>
    </submittedName>
</protein>
<evidence type="ECO:0000256" key="2">
    <source>
        <dbReference type="ARBA" id="ARBA00022801"/>
    </source>
</evidence>
<feature type="domain" description="Helicase C-terminal" evidence="5">
    <location>
        <begin position="57"/>
        <end position="206"/>
    </location>
</feature>
<dbReference type="Proteomes" id="UP000276133">
    <property type="component" value="Unassembled WGS sequence"/>
</dbReference>
<dbReference type="InterPro" id="IPR001650">
    <property type="entry name" value="Helicase_C-like"/>
</dbReference>
<evidence type="ECO:0000256" key="4">
    <source>
        <dbReference type="ARBA" id="ARBA00022840"/>
    </source>
</evidence>
<keyword evidence="3 6" id="KW-0347">Helicase</keyword>
<dbReference type="SUPFAM" id="SSF52540">
    <property type="entry name" value="P-loop containing nucleoside triphosphate hydrolases"/>
    <property type="match status" value="1"/>
</dbReference>
<dbReference type="GO" id="GO:0003724">
    <property type="term" value="F:RNA helicase activity"/>
    <property type="evidence" value="ECO:0007669"/>
    <property type="project" value="TreeGrafter"/>
</dbReference>
<keyword evidence="4" id="KW-0067">ATP-binding</keyword>
<dbReference type="Pfam" id="PF00271">
    <property type="entry name" value="Helicase_C"/>
    <property type="match status" value="1"/>
</dbReference>
<evidence type="ECO:0000313" key="6">
    <source>
        <dbReference type="EMBL" id="RNA12717.1"/>
    </source>
</evidence>
<dbReference type="STRING" id="10195.A0A3M7QMP0"/>
<keyword evidence="1" id="KW-0547">Nucleotide-binding</keyword>
<accession>A0A3M7QMP0</accession>
<dbReference type="InterPro" id="IPR027417">
    <property type="entry name" value="P-loop_NTPase"/>
</dbReference>
<dbReference type="Gene3D" id="3.40.50.300">
    <property type="entry name" value="P-loop containing nucleotide triphosphate hydrolases"/>
    <property type="match status" value="1"/>
</dbReference>
<dbReference type="GO" id="GO:0005524">
    <property type="term" value="F:ATP binding"/>
    <property type="evidence" value="ECO:0007669"/>
    <property type="project" value="UniProtKB-KW"/>
</dbReference>
<dbReference type="SMART" id="SM00490">
    <property type="entry name" value="HELICc"/>
    <property type="match status" value="1"/>
</dbReference>
<dbReference type="GO" id="GO:0005829">
    <property type="term" value="C:cytosol"/>
    <property type="evidence" value="ECO:0007669"/>
    <property type="project" value="TreeGrafter"/>
</dbReference>
<evidence type="ECO:0000259" key="5">
    <source>
        <dbReference type="PROSITE" id="PS51194"/>
    </source>
</evidence>
<dbReference type="EMBL" id="REGN01005627">
    <property type="protein sequence ID" value="RNA12717.1"/>
    <property type="molecule type" value="Genomic_DNA"/>
</dbReference>
<reference evidence="6 7" key="1">
    <citation type="journal article" date="2018" name="Sci. Rep.">
        <title>Genomic signatures of local adaptation to the degree of environmental predictability in rotifers.</title>
        <authorList>
            <person name="Franch-Gras L."/>
            <person name="Hahn C."/>
            <person name="Garcia-Roger E.M."/>
            <person name="Carmona M.J."/>
            <person name="Serra M."/>
            <person name="Gomez A."/>
        </authorList>
    </citation>
    <scope>NUCLEOTIDE SEQUENCE [LARGE SCALE GENOMIC DNA]</scope>
    <source>
        <strain evidence="6">HYR1</strain>
    </source>
</reference>
<sequence>MTSKKQMLMFSATINKSVQGLIAKYMTNPVTVDLTEGQKQKLPANIEHLSVKTHNSLYDQIILHCLNQFKSERCIIFSNMKRDAIRLNFFLARNGFKTSDLHSDLSQRKREIILEKFRKGSLDIIVATDVAARGIDIPEVDLVIQAGAPANGIDFYIHRSGRTGRAGRVGRSVLIDDGTKPNFTRMINRLISFKALELPDWLAQKNNEHMSSRSEEDFHMKGKYTKRYGDWRQRENFGFN</sequence>
<name>A0A3M7QMP0_BRAPC</name>
<keyword evidence="7" id="KW-1185">Reference proteome</keyword>
<dbReference type="InterPro" id="IPR050079">
    <property type="entry name" value="DEAD_box_RNA_helicase"/>
</dbReference>
<gene>
    <name evidence="6" type="ORF">BpHYR1_032822</name>
</gene>
<dbReference type="PANTHER" id="PTHR47959:SF1">
    <property type="entry name" value="ATP-DEPENDENT RNA HELICASE DBPA"/>
    <property type="match status" value="1"/>
</dbReference>
<evidence type="ECO:0000256" key="1">
    <source>
        <dbReference type="ARBA" id="ARBA00022741"/>
    </source>
</evidence>
<dbReference type="PROSITE" id="PS51194">
    <property type="entry name" value="HELICASE_CTER"/>
    <property type="match status" value="1"/>
</dbReference>
<organism evidence="6 7">
    <name type="scientific">Brachionus plicatilis</name>
    <name type="common">Marine rotifer</name>
    <name type="synonym">Brachionus muelleri</name>
    <dbReference type="NCBI Taxonomy" id="10195"/>
    <lineage>
        <taxon>Eukaryota</taxon>
        <taxon>Metazoa</taxon>
        <taxon>Spiralia</taxon>
        <taxon>Gnathifera</taxon>
        <taxon>Rotifera</taxon>
        <taxon>Eurotatoria</taxon>
        <taxon>Monogononta</taxon>
        <taxon>Pseudotrocha</taxon>
        <taxon>Ploima</taxon>
        <taxon>Brachionidae</taxon>
        <taxon>Brachionus</taxon>
    </lineage>
</organism>
<comment type="caution">
    <text evidence="6">The sequence shown here is derived from an EMBL/GenBank/DDBJ whole genome shotgun (WGS) entry which is preliminary data.</text>
</comment>